<evidence type="ECO:0000313" key="2">
    <source>
        <dbReference type="EMBL" id="OGX90139.1"/>
    </source>
</evidence>
<dbReference type="RefSeq" id="WP_070743779.1">
    <property type="nucleotide sequence ID" value="NZ_MDZA01000193.1"/>
</dbReference>
<dbReference type="GO" id="GO:0006310">
    <property type="term" value="P:DNA recombination"/>
    <property type="evidence" value="ECO:0007669"/>
    <property type="project" value="InterPro"/>
</dbReference>
<proteinExistence type="predicted"/>
<evidence type="ECO:0000313" key="3">
    <source>
        <dbReference type="Proteomes" id="UP000177506"/>
    </source>
</evidence>
<dbReference type="Pfam" id="PF01076">
    <property type="entry name" value="Mob_Pre"/>
    <property type="match status" value="1"/>
</dbReference>
<protein>
    <recommendedName>
        <fullName evidence="4">Plasmid recombination enzyme</fullName>
    </recommendedName>
</protein>
<dbReference type="InterPro" id="IPR001668">
    <property type="entry name" value="Mob_Pre"/>
</dbReference>
<feature type="region of interest" description="Disordered" evidence="1">
    <location>
        <begin position="257"/>
        <end position="277"/>
    </location>
</feature>
<gene>
    <name evidence="2" type="ORF">BEN49_23780</name>
</gene>
<dbReference type="NCBIfam" id="NF041497">
    <property type="entry name" value="MobV"/>
    <property type="match status" value="1"/>
</dbReference>
<accession>A0A1G1TGY3</accession>
<dbReference type="Proteomes" id="UP000177506">
    <property type="component" value="Unassembled WGS sequence"/>
</dbReference>
<sequence length="424" mass="46962">MPYAICRVAKIKTAQAGAAKTAHNYRQRETPNADTERKPMNHEYVNTAERNYWELATERIQEAGAKVRHDSVRGVEVLLTASPEAFKRQDDGTAHDWHGSKWAEANIAFLKDKFGEQNVVSCTLHQDELTPHFHAVVVPLTADGRLSAKDVFNPKTLRALQTEYAEAMKPFGMERGVEHSRAKHEVMRHVYGAQERSRGELATLTKPEPATRLSIEGPSGLDLVNLSKWRAEQEARLNAELARQLAAANERASKAASIAQDSAGAKDREKTLARQLASVEGTKTKEIGRRESFEGGFKRAAVLAVQGETLPANVLEYGQKIRSSMQTEAEKHVQQALKAPIRQAGDLTEQLKKLPGYTYREDAATKQGELRHTATGSRFELAELKPGGVPMKEAYDQAVQRTAQRDQEQSKGQSRGRGGMSMGD</sequence>
<dbReference type="Gene3D" id="3.30.930.30">
    <property type="match status" value="1"/>
</dbReference>
<dbReference type="GO" id="GO:0003677">
    <property type="term" value="F:DNA binding"/>
    <property type="evidence" value="ECO:0007669"/>
    <property type="project" value="InterPro"/>
</dbReference>
<dbReference type="OrthoDB" id="8536512at2"/>
<organism evidence="2 3">
    <name type="scientific">Hymenobacter coccineus</name>
    <dbReference type="NCBI Taxonomy" id="1908235"/>
    <lineage>
        <taxon>Bacteria</taxon>
        <taxon>Pseudomonadati</taxon>
        <taxon>Bacteroidota</taxon>
        <taxon>Cytophagia</taxon>
        <taxon>Cytophagales</taxon>
        <taxon>Hymenobacteraceae</taxon>
        <taxon>Hymenobacter</taxon>
    </lineage>
</organism>
<dbReference type="CDD" id="cd17242">
    <property type="entry name" value="MobM_relaxase"/>
    <property type="match status" value="1"/>
</dbReference>
<keyword evidence="3" id="KW-1185">Reference proteome</keyword>
<name>A0A1G1TGY3_9BACT</name>
<feature type="compositionally biased region" description="Gly residues" evidence="1">
    <location>
        <begin position="415"/>
        <end position="424"/>
    </location>
</feature>
<comment type="caution">
    <text evidence="2">The sequence shown here is derived from an EMBL/GenBank/DDBJ whole genome shotgun (WGS) entry which is preliminary data.</text>
</comment>
<dbReference type="AlphaFoldDB" id="A0A1G1TGY3"/>
<evidence type="ECO:0008006" key="4">
    <source>
        <dbReference type="Google" id="ProtNLM"/>
    </source>
</evidence>
<evidence type="ECO:0000256" key="1">
    <source>
        <dbReference type="SAM" id="MobiDB-lite"/>
    </source>
</evidence>
<reference evidence="2 3" key="1">
    <citation type="submission" date="2016-08" db="EMBL/GenBank/DDBJ databases">
        <title>Hymenobacter coccineus sp. nov., Hymenobacter lapidarius sp. nov. and Hymenobacter glacialis sp. nov., isolated from Antarctic soil.</title>
        <authorList>
            <person name="Sedlacek I."/>
            <person name="Kralova S."/>
            <person name="Kyrova K."/>
            <person name="Maslanova I."/>
            <person name="Stankova E."/>
            <person name="Vrbovska V."/>
            <person name="Nemec M."/>
            <person name="Bartak M."/>
            <person name="Svec P."/>
            <person name="Busse H.-J."/>
            <person name="Pantucek R."/>
        </authorList>
    </citation>
    <scope>NUCLEOTIDE SEQUENCE [LARGE SCALE GENOMIC DNA]</scope>
    <source>
        <strain evidence="2 3">CCM 8649</strain>
    </source>
</reference>
<feature type="region of interest" description="Disordered" evidence="1">
    <location>
        <begin position="383"/>
        <end position="424"/>
    </location>
</feature>
<dbReference type="EMBL" id="MDZA01000193">
    <property type="protein sequence ID" value="OGX90139.1"/>
    <property type="molecule type" value="Genomic_DNA"/>
</dbReference>